<evidence type="ECO:0000256" key="1">
    <source>
        <dbReference type="ARBA" id="ARBA00012513"/>
    </source>
</evidence>
<evidence type="ECO:0000256" key="5">
    <source>
        <dbReference type="ARBA" id="ARBA00022777"/>
    </source>
</evidence>
<evidence type="ECO:0000259" key="8">
    <source>
        <dbReference type="PROSITE" id="PS50011"/>
    </source>
</evidence>
<evidence type="ECO:0000313" key="9">
    <source>
        <dbReference type="EMBL" id="GIL30192.1"/>
    </source>
</evidence>
<keyword evidence="5" id="KW-0418">Kinase</keyword>
<dbReference type="GO" id="GO:0005524">
    <property type="term" value="F:ATP binding"/>
    <property type="evidence" value="ECO:0007669"/>
    <property type="project" value="UniProtKB-KW"/>
</dbReference>
<evidence type="ECO:0000256" key="4">
    <source>
        <dbReference type="ARBA" id="ARBA00022741"/>
    </source>
</evidence>
<protein>
    <recommendedName>
        <fullName evidence="1">non-specific serine/threonine protein kinase</fullName>
        <ecNumber evidence="1">2.7.11.1</ecNumber>
    </recommendedName>
</protein>
<proteinExistence type="predicted"/>
<dbReference type="Gene3D" id="1.10.510.10">
    <property type="entry name" value="Transferase(Phosphotransferase) domain 1"/>
    <property type="match status" value="1"/>
</dbReference>
<organism evidence="9 10">
    <name type="scientific">Actinocatenispora comari</name>
    <dbReference type="NCBI Taxonomy" id="2807577"/>
    <lineage>
        <taxon>Bacteria</taxon>
        <taxon>Bacillati</taxon>
        <taxon>Actinomycetota</taxon>
        <taxon>Actinomycetes</taxon>
        <taxon>Micromonosporales</taxon>
        <taxon>Micromonosporaceae</taxon>
        <taxon>Actinocatenispora</taxon>
    </lineage>
</organism>
<dbReference type="InterPro" id="IPR011009">
    <property type="entry name" value="Kinase-like_dom_sf"/>
</dbReference>
<dbReference type="SMART" id="SM00220">
    <property type="entry name" value="S_TKc"/>
    <property type="match status" value="1"/>
</dbReference>
<name>A0A8J4AI80_9ACTN</name>
<evidence type="ECO:0000256" key="2">
    <source>
        <dbReference type="ARBA" id="ARBA00022527"/>
    </source>
</evidence>
<dbReference type="PANTHER" id="PTHR43289">
    <property type="entry name" value="MITOGEN-ACTIVATED PROTEIN KINASE KINASE KINASE 20-RELATED"/>
    <property type="match status" value="1"/>
</dbReference>
<keyword evidence="7" id="KW-0812">Transmembrane</keyword>
<dbReference type="CDD" id="cd14014">
    <property type="entry name" value="STKc_PknB_like"/>
    <property type="match status" value="1"/>
</dbReference>
<dbReference type="EC" id="2.7.11.1" evidence="1"/>
<dbReference type="PANTHER" id="PTHR43289:SF6">
    <property type="entry name" value="SERINE_THREONINE-PROTEIN KINASE NEKL-3"/>
    <property type="match status" value="1"/>
</dbReference>
<evidence type="ECO:0000256" key="6">
    <source>
        <dbReference type="ARBA" id="ARBA00022840"/>
    </source>
</evidence>
<dbReference type="Proteomes" id="UP000614996">
    <property type="component" value="Unassembled WGS sequence"/>
</dbReference>
<keyword evidence="4" id="KW-0547">Nucleotide-binding</keyword>
<dbReference type="InterPro" id="IPR000719">
    <property type="entry name" value="Prot_kinase_dom"/>
</dbReference>
<dbReference type="EMBL" id="BOPO01000113">
    <property type="protein sequence ID" value="GIL30192.1"/>
    <property type="molecule type" value="Genomic_DNA"/>
</dbReference>
<feature type="transmembrane region" description="Helical" evidence="7">
    <location>
        <begin position="343"/>
        <end position="364"/>
    </location>
</feature>
<feature type="domain" description="Protein kinase" evidence="8">
    <location>
        <begin position="22"/>
        <end position="278"/>
    </location>
</feature>
<keyword evidence="3" id="KW-0808">Transferase</keyword>
<dbReference type="AlphaFoldDB" id="A0A8J4AI80"/>
<dbReference type="InterPro" id="IPR008271">
    <property type="entry name" value="Ser/Thr_kinase_AS"/>
</dbReference>
<evidence type="ECO:0000256" key="3">
    <source>
        <dbReference type="ARBA" id="ARBA00022679"/>
    </source>
</evidence>
<keyword evidence="2" id="KW-0723">Serine/threonine-protein kinase</keyword>
<dbReference type="GO" id="GO:0004674">
    <property type="term" value="F:protein serine/threonine kinase activity"/>
    <property type="evidence" value="ECO:0007669"/>
    <property type="project" value="UniProtKB-KW"/>
</dbReference>
<dbReference type="PROSITE" id="PS00108">
    <property type="entry name" value="PROTEIN_KINASE_ST"/>
    <property type="match status" value="1"/>
</dbReference>
<keyword evidence="6" id="KW-0067">ATP-binding</keyword>
<keyword evidence="10" id="KW-1185">Reference proteome</keyword>
<keyword evidence="7" id="KW-1133">Transmembrane helix</keyword>
<reference evidence="10" key="1">
    <citation type="journal article" date="2021" name="Int. J. Syst. Evol. Microbiol.">
        <title>Actinocatenispora comari sp. nov., an endophytic actinomycete isolated from aerial parts of Comarum salesowianum.</title>
        <authorList>
            <person name="Oyunbileg N."/>
            <person name="Iizaka Y."/>
            <person name="Hamada M."/>
            <person name="Davaapurev B.O."/>
            <person name="Fukumoto A."/>
            <person name="Tsetseg B."/>
            <person name="Kato F."/>
            <person name="Tamura T."/>
            <person name="Batkhuu J."/>
            <person name="Anzai Y."/>
        </authorList>
    </citation>
    <scope>NUCLEOTIDE SEQUENCE [LARGE SCALE GENOMIC DNA]</scope>
    <source>
        <strain evidence="10">NUM-2625</strain>
    </source>
</reference>
<comment type="caution">
    <text evidence="9">The sequence shown here is derived from an EMBL/GenBank/DDBJ whole genome shotgun (WGS) entry which is preliminary data.</text>
</comment>
<gene>
    <name evidence="9" type="ORF">NUM_54460</name>
</gene>
<sequence length="815" mass="84310">MVDPTVPPFPDAADVARAIPRYRIVRRLAQTAMSEVYLARDTGLHDRLVAVKIPADGADPARFAREVAVAARLTHPNIIPLLADAGPTERPGYLVMPYVPGDGPGGPDLQTRLDTDGPLGLDRTLHLAAQLASALDYAHEAGVVHRDVKPRNVLLAGGTDHAYLCDFGIAKIAGEQLTVPGSAPFGTPGFSAPDPVAGRRGDVYSLGAVVYACLAGTPPFESSDTHAVRASQLSTDPPPVSARVAGLPPGLDEVVARAMARDPAQRYPSCGEFVTALRAAAAGTAGPPVPGGAGRAARGGRVAARRLGASVPVRRLGGSVPVRRAGGSVPVRRLGRLARRHRVVAGLLAVALVGVAGLGVWYGLGPRVGDRPDGAALARIPTALRADCRLAAPTGRFAAADTALTCRTGTRTVRFGLYDGKPALDAAYRSAVRAARVPSGSGDCPAGTDGEHRYPATGAGIGRVLCATGYGETTLTWTDIDARTVGTVVGGNAGALGAAWSGWVRLAAYPTAAERALTGLVALSGCRRAAAGSVDDLPGLTAAVTCDPPGDGASSVSYYQFGSDAALTAAVHRRSTAVRAPSGVDCSDGAAPGFLGVRSLDLRSVPVGQLLCHRGEHDAPVLTWSVEPLRLLATATGTKPGELARWWRGYYGFAAPTAKIAAAVNAHADPVFPTAAERALLRHVPAASRVDCMRPPHDQITSNVGDATVTAVVCGPTRGTSIVFYYQFDDAASMNAAYAANVGISGPRCTDSPADFHGDAPYRNDGARGRLGCARHAGSYTLAWTDDHLEILTLSFGATSPDVLLDWWRFDAGPR</sequence>
<dbReference type="PROSITE" id="PS50011">
    <property type="entry name" value="PROTEIN_KINASE_DOM"/>
    <property type="match status" value="1"/>
</dbReference>
<dbReference type="Gene3D" id="3.30.200.20">
    <property type="entry name" value="Phosphorylase Kinase, domain 1"/>
    <property type="match status" value="1"/>
</dbReference>
<accession>A0A8J4AI80</accession>
<dbReference type="Pfam" id="PF00069">
    <property type="entry name" value="Pkinase"/>
    <property type="match status" value="1"/>
</dbReference>
<keyword evidence="7" id="KW-0472">Membrane</keyword>
<evidence type="ECO:0000313" key="10">
    <source>
        <dbReference type="Proteomes" id="UP000614996"/>
    </source>
</evidence>
<evidence type="ECO:0000256" key="7">
    <source>
        <dbReference type="SAM" id="Phobius"/>
    </source>
</evidence>
<dbReference type="SUPFAM" id="SSF56112">
    <property type="entry name" value="Protein kinase-like (PK-like)"/>
    <property type="match status" value="1"/>
</dbReference>